<evidence type="ECO:0000313" key="8">
    <source>
        <dbReference type="EMBL" id="KAK8867903.1"/>
    </source>
</evidence>
<sequence>MALTGTDIVHILLPVVQITSLALPPFQHRALIFVPLIAALAYASATNLGAYSAELRATLISLWPWYLGTIADLAWARPEHDYWRLDRPAHEAESMSGGWGWRKLAWSAALWANPRGIGWSHQIRGVRRGRGPAARWPFVWYQLRRYVAYYLIVDVMGMYTMRHFYHTDVDLGTITVRAASWTRSFYNSWHLLLQVIAQLQFQYISCSMVTVALGIYEPKDWPPWLGTWQDLRSVRLLWNAWEHQIIRRVFSAYARVVVTFLGLRRGTNLDHYSRVYVSFFISGIFHGVTNVVMPGSPSETFGLQFVFYILQAFAIQAEDLVAWIYQQLPRTDKNRKEHKAVPGVGDQQKETQDTAAVPSFVSESSSRVRFTWQRAVGHLWQEQSIRRGFVLL</sequence>
<evidence type="ECO:0000313" key="9">
    <source>
        <dbReference type="Proteomes" id="UP001390339"/>
    </source>
</evidence>
<reference evidence="8 9" key="1">
    <citation type="journal article" date="2024" name="IMA Fungus">
        <title>Apiospora arundinis, a panoply of carbohydrate-active enzymes and secondary metabolites.</title>
        <authorList>
            <person name="Sorensen T."/>
            <person name="Petersen C."/>
            <person name="Muurmann A.T."/>
            <person name="Christiansen J.V."/>
            <person name="Brundto M.L."/>
            <person name="Overgaard C.K."/>
            <person name="Boysen A.T."/>
            <person name="Wollenberg R.D."/>
            <person name="Larsen T.O."/>
            <person name="Sorensen J.L."/>
            <person name="Nielsen K.L."/>
            <person name="Sondergaard T.E."/>
        </authorList>
    </citation>
    <scope>NUCLEOTIDE SEQUENCE [LARGE SCALE GENOMIC DNA]</scope>
    <source>
        <strain evidence="8 9">AAU 773</strain>
    </source>
</reference>
<feature type="transmembrane region" description="Helical" evidence="6">
    <location>
        <begin position="275"/>
        <end position="293"/>
    </location>
</feature>
<name>A0ABR2IT87_9PEZI</name>
<evidence type="ECO:0000256" key="3">
    <source>
        <dbReference type="ARBA" id="ARBA00022989"/>
    </source>
</evidence>
<comment type="caution">
    <text evidence="8">The sequence shown here is derived from an EMBL/GenBank/DDBJ whole genome shotgun (WGS) entry which is preliminary data.</text>
</comment>
<keyword evidence="3 6" id="KW-1133">Transmembrane helix</keyword>
<dbReference type="EMBL" id="JAPCWZ010000004">
    <property type="protein sequence ID" value="KAK8867903.1"/>
    <property type="molecule type" value="Genomic_DNA"/>
</dbReference>
<keyword evidence="9" id="KW-1185">Reference proteome</keyword>
<dbReference type="Proteomes" id="UP001390339">
    <property type="component" value="Unassembled WGS sequence"/>
</dbReference>
<feature type="region of interest" description="Disordered" evidence="5">
    <location>
        <begin position="335"/>
        <end position="356"/>
    </location>
</feature>
<feature type="transmembrane region" description="Helical" evidence="6">
    <location>
        <begin position="30"/>
        <end position="51"/>
    </location>
</feature>
<evidence type="ECO:0000256" key="4">
    <source>
        <dbReference type="ARBA" id="ARBA00023136"/>
    </source>
</evidence>
<keyword evidence="8" id="KW-0808">Transferase</keyword>
<dbReference type="GO" id="GO:0016740">
    <property type="term" value="F:transferase activity"/>
    <property type="evidence" value="ECO:0007669"/>
    <property type="project" value="UniProtKB-KW"/>
</dbReference>
<evidence type="ECO:0000256" key="2">
    <source>
        <dbReference type="ARBA" id="ARBA00022692"/>
    </source>
</evidence>
<keyword evidence="4 6" id="KW-0472">Membrane</keyword>
<evidence type="ECO:0000256" key="5">
    <source>
        <dbReference type="SAM" id="MobiDB-lite"/>
    </source>
</evidence>
<dbReference type="InterPro" id="IPR032805">
    <property type="entry name" value="Wax_synthase_dom"/>
</dbReference>
<feature type="transmembrane region" description="Helical" evidence="6">
    <location>
        <begin position="305"/>
        <end position="325"/>
    </location>
</feature>
<comment type="subcellular location">
    <subcellularLocation>
        <location evidence="1">Membrane</location>
        <topology evidence="1">Multi-pass membrane protein</topology>
    </subcellularLocation>
</comment>
<evidence type="ECO:0000256" key="1">
    <source>
        <dbReference type="ARBA" id="ARBA00004141"/>
    </source>
</evidence>
<dbReference type="Pfam" id="PF13813">
    <property type="entry name" value="MBOAT_2"/>
    <property type="match status" value="1"/>
</dbReference>
<keyword evidence="2 6" id="KW-0812">Transmembrane</keyword>
<gene>
    <name evidence="8" type="ORF">PGQ11_006481</name>
</gene>
<evidence type="ECO:0000256" key="6">
    <source>
        <dbReference type="SAM" id="Phobius"/>
    </source>
</evidence>
<organism evidence="8 9">
    <name type="scientific">Apiospora arundinis</name>
    <dbReference type="NCBI Taxonomy" id="335852"/>
    <lineage>
        <taxon>Eukaryota</taxon>
        <taxon>Fungi</taxon>
        <taxon>Dikarya</taxon>
        <taxon>Ascomycota</taxon>
        <taxon>Pezizomycotina</taxon>
        <taxon>Sordariomycetes</taxon>
        <taxon>Xylariomycetidae</taxon>
        <taxon>Amphisphaeriales</taxon>
        <taxon>Apiosporaceae</taxon>
        <taxon>Apiospora</taxon>
    </lineage>
</organism>
<accession>A0ABR2IT87</accession>
<protein>
    <submittedName>
        <fullName evidence="8">Pyridoxal phosphate-dependent transferase</fullName>
    </submittedName>
</protein>
<proteinExistence type="predicted"/>
<feature type="domain" description="Wax synthase" evidence="7">
    <location>
        <begin position="221"/>
        <end position="308"/>
    </location>
</feature>
<evidence type="ECO:0000259" key="7">
    <source>
        <dbReference type="Pfam" id="PF13813"/>
    </source>
</evidence>